<reference evidence="1" key="1">
    <citation type="submission" date="2023-03" db="EMBL/GenBank/DDBJ databases">
        <title>Massive genome expansion in bonnet fungi (Mycena s.s.) driven by repeated elements and novel gene families across ecological guilds.</title>
        <authorList>
            <consortium name="Lawrence Berkeley National Laboratory"/>
            <person name="Harder C.B."/>
            <person name="Miyauchi S."/>
            <person name="Viragh M."/>
            <person name="Kuo A."/>
            <person name="Thoen E."/>
            <person name="Andreopoulos B."/>
            <person name="Lu D."/>
            <person name="Skrede I."/>
            <person name="Drula E."/>
            <person name="Henrissat B."/>
            <person name="Morin E."/>
            <person name="Kohler A."/>
            <person name="Barry K."/>
            <person name="LaButti K."/>
            <person name="Morin E."/>
            <person name="Salamov A."/>
            <person name="Lipzen A."/>
            <person name="Mereny Z."/>
            <person name="Hegedus B."/>
            <person name="Baldrian P."/>
            <person name="Stursova M."/>
            <person name="Weitz H."/>
            <person name="Taylor A."/>
            <person name="Grigoriev I.V."/>
            <person name="Nagy L.G."/>
            <person name="Martin F."/>
            <person name="Kauserud H."/>
        </authorList>
    </citation>
    <scope>NUCLEOTIDE SEQUENCE</scope>
    <source>
        <strain evidence="1">CBHHK200</strain>
    </source>
</reference>
<evidence type="ECO:0008006" key="3">
    <source>
        <dbReference type="Google" id="ProtNLM"/>
    </source>
</evidence>
<accession>A0AAD6T548</accession>
<dbReference type="EMBL" id="JARJCM010000026">
    <property type="protein sequence ID" value="KAJ7039524.1"/>
    <property type="molecule type" value="Genomic_DNA"/>
</dbReference>
<proteinExistence type="predicted"/>
<dbReference type="SUPFAM" id="SSF81383">
    <property type="entry name" value="F-box domain"/>
    <property type="match status" value="1"/>
</dbReference>
<evidence type="ECO:0000313" key="2">
    <source>
        <dbReference type="Proteomes" id="UP001218188"/>
    </source>
</evidence>
<gene>
    <name evidence="1" type="ORF">C8F04DRAFT_293330</name>
</gene>
<sequence length="346" mass="39445">MFTTRVSFELIPFDVLLLIVRLLPLVDAVSLFMVSKHFFSVSTFRHFWVYANIDIDFLLCRPGHGHIDFSRMSIAALRTRVAEASRVFASWRSDIVEPRRIHTLPLPPGTRQLLAIPWTRVLVIVQDETVYLRDWGTWFMRTVPVSIGPQLYILTTKTFWVDTLQRNVIVVAMAYRQNGTHLRSELQLFVVDFDLDESGEFTVAPIVTVKFEHPITSFALIDQHLAVVGHTARHTYYMRSLKVSYLPTPSVLAKPLVYIGTQGTLVACSFAIMDDTHFLLAGPVGVAVYKLSDRAKPSTGFPRRLKPCWQQRYDDYEFVSRPPLGPIVEHHRTGHKSIAVCSGTFL</sequence>
<keyword evidence="2" id="KW-1185">Reference proteome</keyword>
<dbReference type="Proteomes" id="UP001218188">
    <property type="component" value="Unassembled WGS sequence"/>
</dbReference>
<dbReference type="InterPro" id="IPR036047">
    <property type="entry name" value="F-box-like_dom_sf"/>
</dbReference>
<organism evidence="1 2">
    <name type="scientific">Mycena alexandri</name>
    <dbReference type="NCBI Taxonomy" id="1745969"/>
    <lineage>
        <taxon>Eukaryota</taxon>
        <taxon>Fungi</taxon>
        <taxon>Dikarya</taxon>
        <taxon>Basidiomycota</taxon>
        <taxon>Agaricomycotina</taxon>
        <taxon>Agaricomycetes</taxon>
        <taxon>Agaricomycetidae</taxon>
        <taxon>Agaricales</taxon>
        <taxon>Marasmiineae</taxon>
        <taxon>Mycenaceae</taxon>
        <taxon>Mycena</taxon>
    </lineage>
</organism>
<evidence type="ECO:0000313" key="1">
    <source>
        <dbReference type="EMBL" id="KAJ7039524.1"/>
    </source>
</evidence>
<protein>
    <recommendedName>
        <fullName evidence="3">F-box domain-containing protein</fullName>
    </recommendedName>
</protein>
<name>A0AAD6T548_9AGAR</name>
<comment type="caution">
    <text evidence="1">The sequence shown here is derived from an EMBL/GenBank/DDBJ whole genome shotgun (WGS) entry which is preliminary data.</text>
</comment>
<dbReference type="AlphaFoldDB" id="A0AAD6T548"/>